<accession>S8APH5</accession>
<keyword evidence="1" id="KW-0732">Signal</keyword>
<comment type="caution">
    <text evidence="3">The sequence shown here is derived from an EMBL/GenBank/DDBJ whole genome shotgun (WGS) entry which is preliminary data.</text>
</comment>
<dbReference type="EMBL" id="AQGS01000033">
    <property type="protein sequence ID" value="EPS44774.1"/>
    <property type="molecule type" value="Genomic_DNA"/>
</dbReference>
<dbReference type="InterPro" id="IPR011042">
    <property type="entry name" value="6-blade_b-propeller_TolB-like"/>
</dbReference>
<gene>
    <name evidence="3" type="ORF">H072_1214</name>
</gene>
<organism evidence="3 4">
    <name type="scientific">Dactylellina haptotyla (strain CBS 200.50)</name>
    <name type="common">Nematode-trapping fungus</name>
    <name type="synonym">Monacrosporium haptotylum</name>
    <dbReference type="NCBI Taxonomy" id="1284197"/>
    <lineage>
        <taxon>Eukaryota</taxon>
        <taxon>Fungi</taxon>
        <taxon>Dikarya</taxon>
        <taxon>Ascomycota</taxon>
        <taxon>Pezizomycotina</taxon>
        <taxon>Orbiliomycetes</taxon>
        <taxon>Orbiliales</taxon>
        <taxon>Orbiliaceae</taxon>
        <taxon>Dactylellina</taxon>
    </lineage>
</organism>
<dbReference type="AlphaFoldDB" id="S8APH5"/>
<reference evidence="4" key="2">
    <citation type="submission" date="2013-04" db="EMBL/GenBank/DDBJ databases">
        <title>Genomic mechanisms accounting for the adaptation to parasitism in nematode-trapping fungi.</title>
        <authorList>
            <person name="Ahren D.G."/>
        </authorList>
    </citation>
    <scope>NUCLEOTIDE SEQUENCE [LARGE SCALE GENOMIC DNA]</scope>
    <source>
        <strain evidence="4">CBS 200.50</strain>
    </source>
</reference>
<proteinExistence type="predicted"/>
<sequence>MKYHIFVLVWASLFSLALSRPLNIGDLLKEILENLKKHGGGGGSGGTPQCKNITNSLPAPGLADGYQSIIAAKGLKSPRGMTFDSKGRLLIVDRGVGIKQFTVDDCGLLTDSETIVADISLNHGIDISGDGKTLFASNSDAAFAWTYNPNSGKVSKKVTLVTGMDSTDHVTRSLMVPSANPNLLVISVGSNANIDNGTTEYSSGRSQIRGFMWKQIIASKKSVVFKESGVNLGWGLRNSVGITEDPAGNMWSVENSADNVERDDIDIHTNNPGEELNFHGSLLDLTTPRPNYGYPRCLTAWDPSAVSTWTVKRGEQFAVNPTVNFTDETCNTDYEPPRLAFPAHSAPLDIRFTAGADAIVTFHGSWNRQPPTGYQLVSIPFDPMTGQPVASSDSDAGFKPIMWNKDLTQCPGKCFRPTSIAISPLGALYMTSDSTGEVYRLTRGTSTGPTSPQNPTKPWWWPSWLPWPLNN</sequence>
<feature type="domain" description="Pyrroloquinoline quinone-dependent pyranose dehydrogenase beta-propeller" evidence="2">
    <location>
        <begin position="62"/>
        <end position="443"/>
    </location>
</feature>
<keyword evidence="4" id="KW-1185">Reference proteome</keyword>
<dbReference type="OrthoDB" id="507128at2759"/>
<evidence type="ECO:0000313" key="4">
    <source>
        <dbReference type="Proteomes" id="UP000015100"/>
    </source>
</evidence>
<dbReference type="SUPFAM" id="SSF50952">
    <property type="entry name" value="Soluble quinoprotein glucose dehydrogenase"/>
    <property type="match status" value="1"/>
</dbReference>
<dbReference type="HOGENOM" id="CLU_039534_1_1_1"/>
<evidence type="ECO:0000313" key="3">
    <source>
        <dbReference type="EMBL" id="EPS44774.1"/>
    </source>
</evidence>
<dbReference type="STRING" id="1284197.S8APH5"/>
<dbReference type="Pfam" id="PF22807">
    <property type="entry name" value="TrAA12"/>
    <property type="match status" value="1"/>
</dbReference>
<feature type="signal peptide" evidence="1">
    <location>
        <begin position="1"/>
        <end position="19"/>
    </location>
</feature>
<dbReference type="Gene3D" id="2.120.10.30">
    <property type="entry name" value="TolB, C-terminal domain"/>
    <property type="match status" value="1"/>
</dbReference>
<dbReference type="OMA" id="NMANNDQ"/>
<dbReference type="eggNOG" id="ENOG502QPZ1">
    <property type="taxonomic scope" value="Eukaryota"/>
</dbReference>
<name>S8APH5_DACHA</name>
<reference evidence="3 4" key="1">
    <citation type="journal article" date="2013" name="PLoS Genet.">
        <title>Genomic mechanisms accounting for the adaptation to parasitism in nematode-trapping fungi.</title>
        <authorList>
            <person name="Meerupati T."/>
            <person name="Andersson K.M."/>
            <person name="Friman E."/>
            <person name="Kumar D."/>
            <person name="Tunlid A."/>
            <person name="Ahren D."/>
        </authorList>
    </citation>
    <scope>NUCLEOTIDE SEQUENCE [LARGE SCALE GENOMIC DNA]</scope>
    <source>
        <strain evidence="3 4">CBS 200.50</strain>
    </source>
</reference>
<evidence type="ECO:0000259" key="2">
    <source>
        <dbReference type="Pfam" id="PF22807"/>
    </source>
</evidence>
<dbReference type="InterPro" id="IPR011041">
    <property type="entry name" value="Quinoprot_gluc/sorb_DH_b-prop"/>
</dbReference>
<dbReference type="Proteomes" id="UP000015100">
    <property type="component" value="Unassembled WGS sequence"/>
</dbReference>
<evidence type="ECO:0000256" key="1">
    <source>
        <dbReference type="SAM" id="SignalP"/>
    </source>
</evidence>
<feature type="chain" id="PRO_5004547916" description="Pyrroloquinoline quinone-dependent pyranose dehydrogenase beta-propeller domain-containing protein" evidence="1">
    <location>
        <begin position="20"/>
        <end position="471"/>
    </location>
</feature>
<dbReference type="InterPro" id="IPR054539">
    <property type="entry name" value="Beta-prop_PDH"/>
</dbReference>
<protein>
    <recommendedName>
        <fullName evidence="2">Pyrroloquinoline quinone-dependent pyranose dehydrogenase beta-propeller domain-containing protein</fullName>
    </recommendedName>
</protein>